<feature type="compositionally biased region" description="Basic and acidic residues" evidence="1">
    <location>
        <begin position="30"/>
        <end position="43"/>
    </location>
</feature>
<proteinExistence type="predicted"/>
<comment type="caution">
    <text evidence="2">The sequence shown here is derived from an EMBL/GenBank/DDBJ whole genome shotgun (WGS) entry which is preliminary data.</text>
</comment>
<evidence type="ECO:0000256" key="1">
    <source>
        <dbReference type="SAM" id="MobiDB-lite"/>
    </source>
</evidence>
<organism evidence="2 3">
    <name type="scientific">Saccharopolyspora halophila</name>
    <dbReference type="NCBI Taxonomy" id="405551"/>
    <lineage>
        <taxon>Bacteria</taxon>
        <taxon>Bacillati</taxon>
        <taxon>Actinomycetota</taxon>
        <taxon>Actinomycetes</taxon>
        <taxon>Pseudonocardiales</taxon>
        <taxon>Pseudonocardiaceae</taxon>
        <taxon>Saccharopolyspora</taxon>
    </lineage>
</organism>
<reference evidence="2 3" key="1">
    <citation type="journal article" date="2019" name="Int. J. Syst. Evol. Microbiol.">
        <title>The Global Catalogue of Microorganisms (GCM) 10K type strain sequencing project: providing services to taxonomists for standard genome sequencing and annotation.</title>
        <authorList>
            <consortium name="The Broad Institute Genomics Platform"/>
            <consortium name="The Broad Institute Genome Sequencing Center for Infectious Disease"/>
            <person name="Wu L."/>
            <person name="Ma J."/>
        </authorList>
    </citation>
    <scope>NUCLEOTIDE SEQUENCE [LARGE SCALE GENOMIC DNA]</scope>
    <source>
        <strain evidence="2 3">JCM 16221</strain>
    </source>
</reference>
<evidence type="ECO:0000313" key="2">
    <source>
        <dbReference type="EMBL" id="GAA2349816.1"/>
    </source>
</evidence>
<sequence>MNRESGANPELTRSGVGDGGARGHWGSEIVADRSPGKAFRPEDPESEDLLAPGSIRVCHGNRAPRAEP</sequence>
<accession>A0ABN3GEG2</accession>
<dbReference type="Proteomes" id="UP001501218">
    <property type="component" value="Unassembled WGS sequence"/>
</dbReference>
<gene>
    <name evidence="2" type="ORF">GCM10009854_29440</name>
</gene>
<name>A0ABN3GEG2_9PSEU</name>
<feature type="region of interest" description="Disordered" evidence="1">
    <location>
        <begin position="1"/>
        <end position="68"/>
    </location>
</feature>
<evidence type="ECO:0000313" key="3">
    <source>
        <dbReference type="Proteomes" id="UP001501218"/>
    </source>
</evidence>
<protein>
    <submittedName>
        <fullName evidence="2">Uncharacterized protein</fullName>
    </submittedName>
</protein>
<keyword evidence="3" id="KW-1185">Reference proteome</keyword>
<dbReference type="EMBL" id="BAAARA010000008">
    <property type="protein sequence ID" value="GAA2349816.1"/>
    <property type="molecule type" value="Genomic_DNA"/>
</dbReference>